<protein>
    <submittedName>
        <fullName evidence="3">Tat pathway signal protein</fullName>
    </submittedName>
</protein>
<feature type="signal peptide" evidence="1">
    <location>
        <begin position="1"/>
        <end position="38"/>
    </location>
</feature>
<feature type="domain" description="Glycoamylase-like" evidence="2">
    <location>
        <begin position="216"/>
        <end position="464"/>
    </location>
</feature>
<organism evidence="3 4">
    <name type="scientific">Pseudoduganella flava</name>
    <dbReference type="NCBI Taxonomy" id="871742"/>
    <lineage>
        <taxon>Bacteria</taxon>
        <taxon>Pseudomonadati</taxon>
        <taxon>Pseudomonadota</taxon>
        <taxon>Betaproteobacteria</taxon>
        <taxon>Burkholderiales</taxon>
        <taxon>Oxalobacteraceae</taxon>
        <taxon>Telluria group</taxon>
        <taxon>Pseudoduganella</taxon>
    </lineage>
</organism>
<dbReference type="Gene3D" id="1.50.10.140">
    <property type="match status" value="1"/>
</dbReference>
<evidence type="ECO:0000313" key="3">
    <source>
        <dbReference type="EMBL" id="QGZ43266.1"/>
    </source>
</evidence>
<dbReference type="PIRSF" id="PIRSF028431">
    <property type="entry name" value="UCP028431"/>
    <property type="match status" value="1"/>
</dbReference>
<evidence type="ECO:0000256" key="1">
    <source>
        <dbReference type="SAM" id="SignalP"/>
    </source>
</evidence>
<feature type="chain" id="PRO_5045343883" evidence="1">
    <location>
        <begin position="39"/>
        <end position="482"/>
    </location>
</feature>
<accession>A0ABX6G1K6</accession>
<keyword evidence="1" id="KW-0732">Signal</keyword>
<name>A0ABX6G1K6_9BURK</name>
<dbReference type="Pfam" id="PF10091">
    <property type="entry name" value="Glycoamylase"/>
    <property type="match status" value="1"/>
</dbReference>
<keyword evidence="4" id="KW-1185">Reference proteome</keyword>
<dbReference type="Proteomes" id="UP000437862">
    <property type="component" value="Chromosome"/>
</dbReference>
<sequence>MRGRPPTSTEVTMRQTLSALTLALASALAGVPATSAHAANALPPLFDDLQERTFRFFWETANPANGLVPDRHPTPSFSSVAAVGFGLTAYPIGVERGWITRAQARERTLATLRFFRNAPQGDAPAGMTGYKGFFYHFLDMKTGQRYRDVELSTIDTALFLGGALFAQSYFDREDPQETEIRRLAAEIYARVDWQWAAHNKPAVALGWKPEEGFNRYDWKGYNEAMLLYVLALGSPKPEHALGPEAWQAWTSTYERSWAAPYDRPHLTFPSLFVHQYSHVWIDFRGIRDAYMQAKGFDYFENSRRATLAQRDYAVENPLKCKGYGADMWGITASDGPVDKVLDWQGRKIPFHTYAARGMGGLPHHDDCTLAPTAAASALPFAPEIVVPAVVAMKERYGDFIYGRYGFLDSFNPSFEYRIKLQHGKVVPGKGWVADDYLGIDQGPILAMTENYRNDFVWKLMRTNPAIRTGLLRAGFTGGWLDK</sequence>
<proteinExistence type="predicted"/>
<dbReference type="InterPro" id="IPR019282">
    <property type="entry name" value="Glycoamylase-like_cons_dom"/>
</dbReference>
<dbReference type="EMBL" id="CP046904">
    <property type="protein sequence ID" value="QGZ43266.1"/>
    <property type="molecule type" value="Genomic_DNA"/>
</dbReference>
<reference evidence="3 4" key="1">
    <citation type="submission" date="2019-12" db="EMBL/GenBank/DDBJ databases">
        <title>Draft Genome Sequences of Six Type Strains of the Genus Massilia.</title>
        <authorList>
            <person name="Miess H."/>
            <person name="Frediansyah A."/>
            <person name="Goeker M."/>
            <person name="Gross H."/>
        </authorList>
    </citation>
    <scope>NUCLEOTIDE SEQUENCE [LARGE SCALE GENOMIC DNA]</scope>
    <source>
        <strain evidence="3 4">DSM 26639</strain>
    </source>
</reference>
<evidence type="ECO:0000313" key="4">
    <source>
        <dbReference type="Proteomes" id="UP000437862"/>
    </source>
</evidence>
<evidence type="ECO:0000259" key="2">
    <source>
        <dbReference type="Pfam" id="PF10091"/>
    </source>
</evidence>
<gene>
    <name evidence="3" type="ORF">GO485_23345</name>
</gene>
<dbReference type="InterPro" id="IPR016883">
    <property type="entry name" value="UCP028431"/>
</dbReference>